<protein>
    <submittedName>
        <fullName evidence="1">Uncharacterized protein</fullName>
    </submittedName>
</protein>
<dbReference type="Proteomes" id="UP000440694">
    <property type="component" value="Unassembled WGS sequence"/>
</dbReference>
<keyword evidence="2" id="KW-1185">Reference proteome</keyword>
<comment type="caution">
    <text evidence="1">The sequence shown here is derived from an EMBL/GenBank/DDBJ whole genome shotgun (WGS) entry which is preliminary data.</text>
</comment>
<gene>
    <name evidence="1" type="ORF">GIW81_00240</name>
</gene>
<accession>A0A6I3KGI2</accession>
<name>A0A6I3KGI2_9HYPH</name>
<proteinExistence type="predicted"/>
<reference evidence="1 2" key="1">
    <citation type="submission" date="2019-11" db="EMBL/GenBank/DDBJ databases">
        <title>Identification of a novel strain.</title>
        <authorList>
            <person name="Xu Q."/>
            <person name="Wang G."/>
        </authorList>
    </citation>
    <scope>NUCLEOTIDE SEQUENCE [LARGE SCALE GENOMIC DNA]</scope>
    <source>
        <strain evidence="2">xq</strain>
    </source>
</reference>
<sequence length="113" mass="12739">MATFDKLPSGRWRAQVRRKGQTASRSFRLKSEAEAWAVEAESNISRGKSVDAVRVDAATTFGFIIDLHIRDLAEVGKPLLRSKAYTLEKLKSDLGAERLAGLTRERQKKPLRR</sequence>
<dbReference type="AlphaFoldDB" id="A0A6I3KGI2"/>
<dbReference type="RefSeq" id="WP_154737354.1">
    <property type="nucleotide sequence ID" value="NZ_WMBQ01000001.1"/>
</dbReference>
<dbReference type="EMBL" id="WMBQ01000001">
    <property type="protein sequence ID" value="MTD92762.1"/>
    <property type="molecule type" value="Genomic_DNA"/>
</dbReference>
<evidence type="ECO:0000313" key="2">
    <source>
        <dbReference type="Proteomes" id="UP000440694"/>
    </source>
</evidence>
<organism evidence="1 2">
    <name type="scientific">Hyphomicrobium album</name>
    <dbReference type="NCBI Taxonomy" id="2665159"/>
    <lineage>
        <taxon>Bacteria</taxon>
        <taxon>Pseudomonadati</taxon>
        <taxon>Pseudomonadota</taxon>
        <taxon>Alphaproteobacteria</taxon>
        <taxon>Hyphomicrobiales</taxon>
        <taxon>Hyphomicrobiaceae</taxon>
        <taxon>Hyphomicrobium</taxon>
    </lineage>
</organism>
<evidence type="ECO:0000313" key="1">
    <source>
        <dbReference type="EMBL" id="MTD92762.1"/>
    </source>
</evidence>